<reference evidence="7 8" key="1">
    <citation type="submission" date="2018-06" db="EMBL/GenBank/DDBJ databases">
        <authorList>
            <person name="Zhirakovskaya E."/>
        </authorList>
    </citation>
    <scope>NUCLEOTIDE SEQUENCE [LARGE SCALE GENOMIC DNA]</scope>
    <source>
        <strain evidence="7 8">LY3</strain>
    </source>
</reference>
<sequence>MSLHKNTIGWPIIAAIGVSIVVAGQFSGWNYGLAYGWLNMAIATAVMCVFYAGLLQCVSELSATWPSAGGLGTYVSMAFGERLGGFVSVAMALALIACVGAVATFIVSYAASIVAIDPLLLKLVVFTAVIVLHLRGAKDALWLTLVVGLIAVATLLGFSVGVLPTFKASNLSIELGSISVGGIIHAIPFALWLYVGVEQTITASEETKVPGRDVPRGLAIALLVLTLTSFSVLFAAPGAGGVEAIANAGDPLLEALGKASGGTSGLATWIGIGALLGLIASFFSITYSASRQVYDLARGGFLPSAMSWVNTRGTPVLAVFAVAVAGFSLSLVSPERVLLGVVLLFTSSYLLTICAFLRLRHTRSKEQRSYRAIGGTATAYLTLALSIAVLACSFKLDVLILVPIAVLFILTSVCRRWGRLSISQ</sequence>
<keyword evidence="3 6" id="KW-0812">Transmembrane</keyword>
<evidence type="ECO:0000256" key="3">
    <source>
        <dbReference type="ARBA" id="ARBA00022692"/>
    </source>
</evidence>
<dbReference type="Pfam" id="PF13520">
    <property type="entry name" value="AA_permease_2"/>
    <property type="match status" value="1"/>
</dbReference>
<feature type="transmembrane region" description="Helical" evidence="6">
    <location>
        <begin position="369"/>
        <end position="390"/>
    </location>
</feature>
<dbReference type="PANTHER" id="PTHR42770">
    <property type="entry name" value="AMINO ACID TRANSPORTER-RELATED"/>
    <property type="match status" value="1"/>
</dbReference>
<feature type="transmembrane region" description="Helical" evidence="6">
    <location>
        <begin position="113"/>
        <end position="134"/>
    </location>
</feature>
<name>A0A327MSK8_PSEFL</name>
<feature type="transmembrane region" description="Helical" evidence="6">
    <location>
        <begin position="34"/>
        <end position="54"/>
    </location>
</feature>
<gene>
    <name evidence="7" type="ORF">DOZ80_25765</name>
</gene>
<proteinExistence type="predicted"/>
<feature type="transmembrane region" description="Helical" evidence="6">
    <location>
        <begin position="218"/>
        <end position="246"/>
    </location>
</feature>
<dbReference type="InterPro" id="IPR050367">
    <property type="entry name" value="APC_superfamily"/>
</dbReference>
<dbReference type="Proteomes" id="UP000249493">
    <property type="component" value="Unassembled WGS sequence"/>
</dbReference>
<dbReference type="InterPro" id="IPR002293">
    <property type="entry name" value="AA/rel_permease1"/>
</dbReference>
<evidence type="ECO:0000256" key="1">
    <source>
        <dbReference type="ARBA" id="ARBA00004651"/>
    </source>
</evidence>
<evidence type="ECO:0000313" key="8">
    <source>
        <dbReference type="Proteomes" id="UP000249493"/>
    </source>
</evidence>
<keyword evidence="4 6" id="KW-1133">Transmembrane helix</keyword>
<dbReference type="Gene3D" id="1.20.1740.10">
    <property type="entry name" value="Amino acid/polyamine transporter I"/>
    <property type="match status" value="1"/>
</dbReference>
<feature type="transmembrane region" description="Helical" evidence="6">
    <location>
        <begin position="141"/>
        <end position="163"/>
    </location>
</feature>
<evidence type="ECO:0000256" key="6">
    <source>
        <dbReference type="SAM" id="Phobius"/>
    </source>
</evidence>
<dbReference type="EMBL" id="QLIN01000014">
    <property type="protein sequence ID" value="RAI64864.1"/>
    <property type="molecule type" value="Genomic_DNA"/>
</dbReference>
<comment type="subcellular location">
    <subcellularLocation>
        <location evidence="1">Cell membrane</location>
        <topology evidence="1">Multi-pass membrane protein</topology>
    </subcellularLocation>
</comment>
<evidence type="ECO:0000256" key="5">
    <source>
        <dbReference type="ARBA" id="ARBA00023136"/>
    </source>
</evidence>
<evidence type="ECO:0000256" key="2">
    <source>
        <dbReference type="ARBA" id="ARBA00022475"/>
    </source>
</evidence>
<keyword evidence="5 6" id="KW-0472">Membrane</keyword>
<dbReference type="RefSeq" id="WP_111287733.1">
    <property type="nucleotide sequence ID" value="NZ_QLIN01000014.1"/>
</dbReference>
<dbReference type="GO" id="GO:0022857">
    <property type="term" value="F:transmembrane transporter activity"/>
    <property type="evidence" value="ECO:0007669"/>
    <property type="project" value="InterPro"/>
</dbReference>
<evidence type="ECO:0000256" key="4">
    <source>
        <dbReference type="ARBA" id="ARBA00022989"/>
    </source>
</evidence>
<keyword evidence="2" id="KW-1003">Cell membrane</keyword>
<feature type="transmembrane region" description="Helical" evidence="6">
    <location>
        <begin position="337"/>
        <end position="357"/>
    </location>
</feature>
<feature type="transmembrane region" description="Helical" evidence="6">
    <location>
        <begin position="266"/>
        <end position="288"/>
    </location>
</feature>
<protein>
    <submittedName>
        <fullName evidence="7">Amino acid permease</fullName>
    </submittedName>
</protein>
<dbReference type="PANTHER" id="PTHR42770:SF7">
    <property type="entry name" value="MEMBRANE PROTEIN"/>
    <property type="match status" value="1"/>
</dbReference>
<dbReference type="AlphaFoldDB" id="A0A327MSK8"/>
<accession>A0A327MSK8</accession>
<feature type="transmembrane region" description="Helical" evidence="6">
    <location>
        <begin position="175"/>
        <end position="197"/>
    </location>
</feature>
<feature type="transmembrane region" description="Helical" evidence="6">
    <location>
        <begin position="396"/>
        <end position="414"/>
    </location>
</feature>
<evidence type="ECO:0000313" key="7">
    <source>
        <dbReference type="EMBL" id="RAI64864.1"/>
    </source>
</evidence>
<feature type="transmembrane region" description="Helical" evidence="6">
    <location>
        <begin position="309"/>
        <end position="331"/>
    </location>
</feature>
<organism evidence="7 8">
    <name type="scientific">Pseudomonas fluorescens</name>
    <dbReference type="NCBI Taxonomy" id="294"/>
    <lineage>
        <taxon>Bacteria</taxon>
        <taxon>Pseudomonadati</taxon>
        <taxon>Pseudomonadota</taxon>
        <taxon>Gammaproteobacteria</taxon>
        <taxon>Pseudomonadales</taxon>
        <taxon>Pseudomonadaceae</taxon>
        <taxon>Pseudomonas</taxon>
    </lineage>
</organism>
<feature type="transmembrane region" description="Helical" evidence="6">
    <location>
        <begin position="7"/>
        <end position="28"/>
    </location>
</feature>
<comment type="caution">
    <text evidence="7">The sequence shown here is derived from an EMBL/GenBank/DDBJ whole genome shotgun (WGS) entry which is preliminary data.</text>
</comment>
<dbReference type="PIRSF" id="PIRSF006060">
    <property type="entry name" value="AA_transporter"/>
    <property type="match status" value="1"/>
</dbReference>
<feature type="transmembrane region" description="Helical" evidence="6">
    <location>
        <begin position="83"/>
        <end position="107"/>
    </location>
</feature>
<dbReference type="GO" id="GO:0005886">
    <property type="term" value="C:plasma membrane"/>
    <property type="evidence" value="ECO:0007669"/>
    <property type="project" value="UniProtKB-SubCell"/>
</dbReference>